<dbReference type="PANTHER" id="PTHR15323">
    <property type="entry name" value="D123 PROTEIN"/>
    <property type="match status" value="1"/>
</dbReference>
<dbReference type="PANTHER" id="PTHR15323:SF6">
    <property type="entry name" value="CELL DIVISION CYCLE PROTEIN 123 HOMOLOG"/>
    <property type="match status" value="1"/>
</dbReference>
<gene>
    <name evidence="2" type="ORF">ASTO00021_LOCUS4383</name>
</gene>
<proteinExistence type="inferred from homology"/>
<evidence type="ECO:0000313" key="2">
    <source>
        <dbReference type="EMBL" id="CAE0434072.1"/>
    </source>
</evidence>
<accession>A0A7S3LKC2</accession>
<protein>
    <recommendedName>
        <fullName evidence="3">Cell division cycle protein 123</fullName>
    </recommendedName>
</protein>
<organism evidence="2">
    <name type="scientific">Aplanochytrium stocchinoi</name>
    <dbReference type="NCBI Taxonomy" id="215587"/>
    <lineage>
        <taxon>Eukaryota</taxon>
        <taxon>Sar</taxon>
        <taxon>Stramenopiles</taxon>
        <taxon>Bigyra</taxon>
        <taxon>Labyrinthulomycetes</taxon>
        <taxon>Thraustochytrida</taxon>
        <taxon>Thraustochytriidae</taxon>
        <taxon>Aplanochytrium</taxon>
    </lineage>
</organism>
<sequence length="362" mass="41577">MDRRFSLGSLKTGKAGLKKGTVTVEKSGISIENDIKRKAEAEKIREVTGIQNDNDRIKYFFDAGVDSWYETLKESTFASSFISFKSRDEIDALMSQNFRDESVRKILSDLEQRLDRFIQEEHNGLAFVKLSSRSPKDSKIILDKAAEEFHKATKSAQYTAMNDNDKWAAFSNEVRKACMVRSGEEALALLLNSERVFEDLKYASEYDGEESVLDLIKVVVRSFDDRINTRNEFRGFVWNGKFVCVGQYFSKIYFPELNHLKERVASDFIKFFENKVAKSIQVPCFMMDLVWLDSGEVILVEINPFDGEELGAFPASTGLFDWDKDRDLMTGKRPFEIRVLESPVPNHIRTNGSGWTPYIYPK</sequence>
<evidence type="ECO:0008006" key="3">
    <source>
        <dbReference type="Google" id="ProtNLM"/>
    </source>
</evidence>
<dbReference type="EMBL" id="HBIN01006024">
    <property type="protein sequence ID" value="CAE0434072.1"/>
    <property type="molecule type" value="Transcribed_RNA"/>
</dbReference>
<name>A0A7S3LKC2_9STRA</name>
<evidence type="ECO:0000256" key="1">
    <source>
        <dbReference type="ARBA" id="ARBA00011047"/>
    </source>
</evidence>
<dbReference type="GO" id="GO:0005737">
    <property type="term" value="C:cytoplasm"/>
    <property type="evidence" value="ECO:0007669"/>
    <property type="project" value="TreeGrafter"/>
</dbReference>
<dbReference type="Pfam" id="PF07065">
    <property type="entry name" value="D123"/>
    <property type="match status" value="1"/>
</dbReference>
<dbReference type="InterPro" id="IPR009772">
    <property type="entry name" value="CDC123"/>
</dbReference>
<dbReference type="AlphaFoldDB" id="A0A7S3LKC2"/>
<comment type="similarity">
    <text evidence="1">Belongs to the CDC123 family.</text>
</comment>
<reference evidence="2" key="1">
    <citation type="submission" date="2021-01" db="EMBL/GenBank/DDBJ databases">
        <authorList>
            <person name="Corre E."/>
            <person name="Pelletier E."/>
            <person name="Niang G."/>
            <person name="Scheremetjew M."/>
            <person name="Finn R."/>
            <person name="Kale V."/>
            <person name="Holt S."/>
            <person name="Cochrane G."/>
            <person name="Meng A."/>
            <person name="Brown T."/>
            <person name="Cohen L."/>
        </authorList>
    </citation>
    <scope>NUCLEOTIDE SEQUENCE</scope>
    <source>
        <strain evidence="2">GSBS06</strain>
    </source>
</reference>